<dbReference type="Gene3D" id="3.40.50.1580">
    <property type="entry name" value="Nucleoside phosphorylase domain"/>
    <property type="match status" value="1"/>
</dbReference>
<dbReference type="InterPro" id="IPR000845">
    <property type="entry name" value="Nucleoside_phosphorylase_d"/>
</dbReference>
<dbReference type="GO" id="GO:0005829">
    <property type="term" value="C:cytosol"/>
    <property type="evidence" value="ECO:0007669"/>
    <property type="project" value="TreeGrafter"/>
</dbReference>
<feature type="domain" description="Nucleoside phosphorylase" evidence="6">
    <location>
        <begin position="6"/>
        <end position="240"/>
    </location>
</feature>
<evidence type="ECO:0000313" key="8">
    <source>
        <dbReference type="Proteomes" id="UP000323646"/>
    </source>
</evidence>
<dbReference type="SUPFAM" id="SSF53167">
    <property type="entry name" value="Purine and uridine phosphorylases"/>
    <property type="match status" value="1"/>
</dbReference>
<comment type="caution">
    <text evidence="7">The sequence shown here is derived from an EMBL/GenBank/DDBJ whole genome shotgun (WGS) entry which is preliminary data.</text>
</comment>
<dbReference type="EMBL" id="VTOY01000003">
    <property type="protein sequence ID" value="TYZ23443.1"/>
    <property type="molecule type" value="Genomic_DNA"/>
</dbReference>
<sequence>MDTQRIMIEGAMNMETSLLLKALADPQEHIVGQWRFVEGCYHSVHLVVAVTSIGMTNAAAATALGIEKFRPAAVISQGTAGGHDPALQAYDIVLGKRSFDASAYRTAQEEKADWRHLELMGAYAYDAAAQAFVPQAVYYPGDEKLLAAARTVGQEYTRGRVVDGCIASCNTWNRQKERLQYLHDQFGSSCEDMEVNSAAQICQQYGIPFLGIRILSNTEFRAEEFQPESAGVCQQFVLAVAEQYNRELAGN</sequence>
<dbReference type="AlphaFoldDB" id="A0A5D6W5B4"/>
<reference evidence="7 8" key="1">
    <citation type="submission" date="2019-08" db="EMBL/GenBank/DDBJ databases">
        <title>Selenomonas sp. mPRGC5 and Selenomonas sp. mPRGC8 isolated from ruminal fluid of dairy goat (Capra hircus).</title>
        <authorList>
            <person name="Poothong S."/>
            <person name="Nuengjamnong C."/>
            <person name="Tanasupawat S."/>
        </authorList>
    </citation>
    <scope>NUCLEOTIDE SEQUENCE [LARGE SCALE GENOMIC DNA]</scope>
    <source>
        <strain evidence="8">mPRGC5</strain>
    </source>
</reference>
<dbReference type="GO" id="GO:0009164">
    <property type="term" value="P:nucleoside catabolic process"/>
    <property type="evidence" value="ECO:0007669"/>
    <property type="project" value="InterPro"/>
</dbReference>
<dbReference type="PANTHER" id="PTHR46832:SF1">
    <property type="entry name" value="5'-METHYLTHIOADENOSINE_S-ADENOSYLHOMOCYSTEINE NUCLEOSIDASE"/>
    <property type="match status" value="1"/>
</dbReference>
<dbReference type="NCBIfam" id="TIGR01704">
    <property type="entry name" value="MTA_SAH-Nsdase"/>
    <property type="match status" value="1"/>
</dbReference>
<keyword evidence="7" id="KW-0326">Glycosidase</keyword>
<dbReference type="PANTHER" id="PTHR46832">
    <property type="entry name" value="5'-METHYLTHIOADENOSINE/S-ADENOSYLHOMOCYSTEINE NUCLEOSIDASE"/>
    <property type="match status" value="1"/>
</dbReference>
<dbReference type="Proteomes" id="UP000323646">
    <property type="component" value="Unassembled WGS sequence"/>
</dbReference>
<dbReference type="GO" id="GO:0008930">
    <property type="term" value="F:methylthioadenosine nucleosidase activity"/>
    <property type="evidence" value="ECO:0007669"/>
    <property type="project" value="InterPro"/>
</dbReference>
<evidence type="ECO:0000256" key="5">
    <source>
        <dbReference type="ARBA" id="ARBA00023167"/>
    </source>
</evidence>
<accession>A0A5D6W5B4</accession>
<name>A0A5D6W5B4_9FIRM</name>
<keyword evidence="4 7" id="KW-0378">Hydrolase</keyword>
<keyword evidence="3" id="KW-0028">Amino-acid biosynthesis</keyword>
<evidence type="ECO:0000256" key="2">
    <source>
        <dbReference type="ARBA" id="ARBA00011974"/>
    </source>
</evidence>
<proteinExistence type="predicted"/>
<comment type="pathway">
    <text evidence="1">Amino-acid biosynthesis; L-methionine biosynthesis via salvage pathway; S-methyl-5-thio-alpha-D-ribose 1-phosphate from S-methyl-5'-thioadenosine (hydrolase route): step 1/2.</text>
</comment>
<dbReference type="CDD" id="cd09008">
    <property type="entry name" value="MTAN"/>
    <property type="match status" value="1"/>
</dbReference>
<organism evidence="7 8">
    <name type="scientific">Selenomonas ruminis</name>
    <dbReference type="NCBI Taxonomy" id="2593411"/>
    <lineage>
        <taxon>Bacteria</taxon>
        <taxon>Bacillati</taxon>
        <taxon>Bacillota</taxon>
        <taxon>Negativicutes</taxon>
        <taxon>Selenomonadales</taxon>
        <taxon>Selenomonadaceae</taxon>
        <taxon>Selenomonas</taxon>
    </lineage>
</organism>
<dbReference type="GO" id="GO:0008782">
    <property type="term" value="F:adenosylhomocysteine nucleosidase activity"/>
    <property type="evidence" value="ECO:0007669"/>
    <property type="project" value="UniProtKB-EC"/>
</dbReference>
<keyword evidence="8" id="KW-1185">Reference proteome</keyword>
<evidence type="ECO:0000256" key="1">
    <source>
        <dbReference type="ARBA" id="ARBA00004945"/>
    </source>
</evidence>
<evidence type="ECO:0000256" key="4">
    <source>
        <dbReference type="ARBA" id="ARBA00022801"/>
    </source>
</evidence>
<evidence type="ECO:0000256" key="3">
    <source>
        <dbReference type="ARBA" id="ARBA00022605"/>
    </source>
</evidence>
<dbReference type="Pfam" id="PF01048">
    <property type="entry name" value="PNP_UDP_1"/>
    <property type="match status" value="1"/>
</dbReference>
<keyword evidence="5" id="KW-0486">Methionine biosynthesis</keyword>
<evidence type="ECO:0000313" key="7">
    <source>
        <dbReference type="EMBL" id="TYZ23443.1"/>
    </source>
</evidence>
<dbReference type="InterPro" id="IPR035994">
    <property type="entry name" value="Nucleoside_phosphorylase_sf"/>
</dbReference>
<dbReference type="OrthoDB" id="9792278at2"/>
<evidence type="ECO:0000259" key="6">
    <source>
        <dbReference type="Pfam" id="PF01048"/>
    </source>
</evidence>
<gene>
    <name evidence="7" type="primary">mtnN</name>
    <name evidence="7" type="ORF">FZ040_06075</name>
</gene>
<dbReference type="GO" id="GO:0019284">
    <property type="term" value="P:L-methionine salvage from S-adenosylmethionine"/>
    <property type="evidence" value="ECO:0007669"/>
    <property type="project" value="TreeGrafter"/>
</dbReference>
<dbReference type="GO" id="GO:0019509">
    <property type="term" value="P:L-methionine salvage from methylthioadenosine"/>
    <property type="evidence" value="ECO:0007669"/>
    <property type="project" value="UniProtKB-UniPathway"/>
</dbReference>
<dbReference type="UniPathway" id="UPA00904">
    <property type="reaction ID" value="UER00871"/>
</dbReference>
<dbReference type="InterPro" id="IPR010049">
    <property type="entry name" value="MTA_SAH_Nsdase"/>
</dbReference>
<protein>
    <recommendedName>
        <fullName evidence="2">adenosylhomocysteine nucleosidase</fullName>
        <ecNumber evidence="2">3.2.2.9</ecNumber>
    </recommendedName>
</protein>
<dbReference type="EC" id="3.2.2.9" evidence="2"/>
<dbReference type="RefSeq" id="WP_149171190.1">
    <property type="nucleotide sequence ID" value="NZ_VTOY01000003.1"/>
</dbReference>